<name>A0A385SLY2_9BACT</name>
<feature type="domain" description="Peptidase M16 C-terminal" evidence="11">
    <location>
        <begin position="683"/>
        <end position="856"/>
    </location>
</feature>
<evidence type="ECO:0000259" key="11">
    <source>
        <dbReference type="Pfam" id="PF05193"/>
    </source>
</evidence>
<feature type="domain" description="Peptidase M16 N-terminal" evidence="10">
    <location>
        <begin position="46"/>
        <end position="164"/>
    </location>
</feature>
<dbReference type="SUPFAM" id="SSF63411">
    <property type="entry name" value="LuxS/MPP-like metallohydrolase"/>
    <property type="match status" value="4"/>
</dbReference>
<gene>
    <name evidence="12" type="ORF">D4L85_15995</name>
</gene>
<feature type="signal peptide" evidence="9">
    <location>
        <begin position="1"/>
        <end position="23"/>
    </location>
</feature>
<dbReference type="Proteomes" id="UP000266183">
    <property type="component" value="Chromosome"/>
</dbReference>
<dbReference type="PANTHER" id="PTHR43690:SF34">
    <property type="entry name" value="ZINC PROTEASE PQQL-LIKE"/>
    <property type="match status" value="1"/>
</dbReference>
<organism evidence="12 13">
    <name type="scientific">Chryseolinea soli</name>
    <dbReference type="NCBI Taxonomy" id="2321403"/>
    <lineage>
        <taxon>Bacteria</taxon>
        <taxon>Pseudomonadati</taxon>
        <taxon>Bacteroidota</taxon>
        <taxon>Cytophagia</taxon>
        <taxon>Cytophagales</taxon>
        <taxon>Fulvivirgaceae</taxon>
        <taxon>Chryseolinea</taxon>
    </lineage>
</organism>
<comment type="cofactor">
    <cofactor evidence="1">
        <name>Zn(2+)</name>
        <dbReference type="ChEBI" id="CHEBI:29105"/>
    </cofactor>
</comment>
<dbReference type="EMBL" id="CP032382">
    <property type="protein sequence ID" value="AYB31974.1"/>
    <property type="molecule type" value="Genomic_DNA"/>
</dbReference>
<keyword evidence="4" id="KW-0479">Metal-binding</keyword>
<dbReference type="InterPro" id="IPR007863">
    <property type="entry name" value="Peptidase_M16_C"/>
</dbReference>
<dbReference type="AlphaFoldDB" id="A0A385SLY2"/>
<keyword evidence="7" id="KW-0482">Metalloprotease</keyword>
<evidence type="ECO:0000256" key="4">
    <source>
        <dbReference type="ARBA" id="ARBA00022723"/>
    </source>
</evidence>
<keyword evidence="6" id="KW-0862">Zinc</keyword>
<keyword evidence="5" id="KW-0378">Hydrolase</keyword>
<dbReference type="InterPro" id="IPR050626">
    <property type="entry name" value="Peptidase_M16"/>
</dbReference>
<keyword evidence="3" id="KW-0645">Protease</keyword>
<accession>A0A385SLY2</accession>
<evidence type="ECO:0000256" key="3">
    <source>
        <dbReference type="ARBA" id="ARBA00022670"/>
    </source>
</evidence>
<dbReference type="PANTHER" id="PTHR43690">
    <property type="entry name" value="NARDILYSIN"/>
    <property type="match status" value="1"/>
</dbReference>
<dbReference type="Pfam" id="PF05193">
    <property type="entry name" value="Peptidase_M16_C"/>
    <property type="match status" value="2"/>
</dbReference>
<comment type="similarity">
    <text evidence="2 8">Belongs to the peptidase M16 family.</text>
</comment>
<evidence type="ECO:0000256" key="7">
    <source>
        <dbReference type="ARBA" id="ARBA00023049"/>
    </source>
</evidence>
<dbReference type="GO" id="GO:0006508">
    <property type="term" value="P:proteolysis"/>
    <property type="evidence" value="ECO:0007669"/>
    <property type="project" value="UniProtKB-KW"/>
</dbReference>
<evidence type="ECO:0000256" key="8">
    <source>
        <dbReference type="RuleBase" id="RU004447"/>
    </source>
</evidence>
<evidence type="ECO:0000256" key="9">
    <source>
        <dbReference type="SAM" id="SignalP"/>
    </source>
</evidence>
<dbReference type="PROSITE" id="PS00143">
    <property type="entry name" value="INSULINASE"/>
    <property type="match status" value="1"/>
</dbReference>
<keyword evidence="9" id="KW-0732">Signal</keyword>
<feature type="chain" id="PRO_5017250038" evidence="9">
    <location>
        <begin position="24"/>
        <end position="931"/>
    </location>
</feature>
<dbReference type="InterPro" id="IPR011765">
    <property type="entry name" value="Pept_M16_N"/>
</dbReference>
<reference evidence="13" key="1">
    <citation type="submission" date="2018-09" db="EMBL/GenBank/DDBJ databases">
        <title>Chryseolinea sp. KIS68-18 isolated from soil.</title>
        <authorList>
            <person name="Weon H.-Y."/>
            <person name="Kwon S.-W."/>
            <person name="Lee S.A."/>
        </authorList>
    </citation>
    <scope>NUCLEOTIDE SEQUENCE [LARGE SCALE GENOMIC DNA]</scope>
    <source>
        <strain evidence="13">KIS68-18</strain>
    </source>
</reference>
<evidence type="ECO:0000259" key="10">
    <source>
        <dbReference type="Pfam" id="PF00675"/>
    </source>
</evidence>
<proteinExistence type="inferred from homology"/>
<sequence>MYRQFIRLCAMGVILFTPSMVFGQQIPLDPQVRTGRLPNGLTYYLRKNNEPQKQAYMMIVNKAGSILEDDDQLGLAHFMEHMNFNGTRHFPKNELVNFLEKSGVTFGADLNAYTSFDETVYILPIPTTNPEMLPKGLDVLRDWASEATLDPVEIDKERGVILEEERLHRGRGERIDKQTFPMLTNRSKYGARSPIGEVDILRTFKPESIKRFKDDWYRPDLQAVIVVGDIDLDKTEKLVKTRFTDLNNPVKERTRSRYEIELKGNNQFIVATDDEQPNVSIEIYFKRKSGDLYTEEEYVRAIKGQLMNQMISFRQLEMTNSDPAPAYLNMGIGKQGFVGGVETMGISVTGKKGKLKEAFKKTWGLVERLRKYGFTEQDLENARTQFLRFYEQRFEEREHNESKSYAQEYVSLFLRGEASPGIAWEYDFVKKTLPKISVSDINALLQGYLEPHDRDIVVGAPTSEKGMLPTEKDIEGWMTEVAQAETSAFREQESEKELLETLPVAGKVVSRTQKREFGVTELKLSNGINVILKPTAYKSDQIIFTAFSEGGTSLYDLKDFFNAAYATSFFDEMGLGKLTSIEMQRKLAGSTAQVSVNIGEKIEAAGGGASVKDIETAFQVLYLKFTSPRKDTVLFGNMLANFEEILANRYLDPQNVFSDSIEAIVSNRDARHRAPSVEDIKALNLDRMYRIYKERFADASGFTFVFVGNFEERELLPLIEKYLGSLPATHKAEKARAFKLKSLEGKVMKVVSAGTENKASVRMFVHGKAKNTEVERMKLRALCEILQMRLVQILREDEGGVYTPSVRGAFIEEEQKFSIGIGFGCSPQNADRLISLVTAALKDIRERGVTAEEVQKFKVACEKRHDQSLTTNEFWLQYLAGQYRKKEDLSAINAFHKDLSRVTAESLLKASQVFFSDKNVLTFKLVPKSTS</sequence>
<keyword evidence="13" id="KW-1185">Reference proteome</keyword>
<evidence type="ECO:0000256" key="6">
    <source>
        <dbReference type="ARBA" id="ARBA00022833"/>
    </source>
</evidence>
<evidence type="ECO:0000256" key="1">
    <source>
        <dbReference type="ARBA" id="ARBA00001947"/>
    </source>
</evidence>
<evidence type="ECO:0000256" key="2">
    <source>
        <dbReference type="ARBA" id="ARBA00007261"/>
    </source>
</evidence>
<dbReference type="KEGG" id="chk:D4L85_15995"/>
<evidence type="ECO:0000256" key="5">
    <source>
        <dbReference type="ARBA" id="ARBA00022801"/>
    </source>
</evidence>
<evidence type="ECO:0000313" key="13">
    <source>
        <dbReference type="Proteomes" id="UP000266183"/>
    </source>
</evidence>
<feature type="domain" description="Peptidase M16 C-terminal" evidence="11">
    <location>
        <begin position="204"/>
        <end position="385"/>
    </location>
</feature>
<evidence type="ECO:0000313" key="12">
    <source>
        <dbReference type="EMBL" id="AYB31974.1"/>
    </source>
</evidence>
<protein>
    <submittedName>
        <fullName evidence="12">Insulinase family protein</fullName>
    </submittedName>
</protein>
<dbReference type="GO" id="GO:0046872">
    <property type="term" value="F:metal ion binding"/>
    <property type="evidence" value="ECO:0007669"/>
    <property type="project" value="UniProtKB-KW"/>
</dbReference>
<dbReference type="Gene3D" id="3.30.830.10">
    <property type="entry name" value="Metalloenzyme, LuxS/M16 peptidase-like"/>
    <property type="match status" value="4"/>
</dbReference>
<dbReference type="Pfam" id="PF00675">
    <property type="entry name" value="Peptidase_M16"/>
    <property type="match status" value="1"/>
</dbReference>
<dbReference type="GO" id="GO:0004222">
    <property type="term" value="F:metalloendopeptidase activity"/>
    <property type="evidence" value="ECO:0007669"/>
    <property type="project" value="InterPro"/>
</dbReference>
<dbReference type="InterPro" id="IPR001431">
    <property type="entry name" value="Pept_M16_Zn_BS"/>
</dbReference>
<dbReference type="InterPro" id="IPR011249">
    <property type="entry name" value="Metalloenz_LuxS/M16"/>
</dbReference>